<evidence type="ECO:0000259" key="18">
    <source>
        <dbReference type="PROSITE" id="PS51447"/>
    </source>
</evidence>
<keyword evidence="10 15" id="KW-0460">Magnesium</keyword>
<keyword evidence="21" id="KW-1185">Reference proteome</keyword>
<dbReference type="GO" id="GO:0004826">
    <property type="term" value="F:phenylalanine-tRNA ligase activity"/>
    <property type="evidence" value="ECO:0007669"/>
    <property type="project" value="UniProtKB-EC"/>
</dbReference>
<dbReference type="InterPro" id="IPR004532">
    <property type="entry name" value="Phe-tRNA-ligase_IIc_bsu_bact"/>
</dbReference>
<keyword evidence="6 15" id="KW-0436">Ligase</keyword>
<proteinExistence type="inferred from homology"/>
<dbReference type="CDD" id="cd00769">
    <property type="entry name" value="PheRS_beta_core"/>
    <property type="match status" value="1"/>
</dbReference>
<feature type="domain" description="FDX-ACB" evidence="18">
    <location>
        <begin position="697"/>
        <end position="790"/>
    </location>
</feature>
<accession>A0ABZ2F1T5</accession>
<dbReference type="InterPro" id="IPR005147">
    <property type="entry name" value="tRNA_synthase_B5-dom"/>
</dbReference>
<evidence type="ECO:0000256" key="6">
    <source>
        <dbReference type="ARBA" id="ARBA00022598"/>
    </source>
</evidence>
<evidence type="ECO:0000256" key="12">
    <source>
        <dbReference type="ARBA" id="ARBA00022917"/>
    </source>
</evidence>
<evidence type="ECO:0000256" key="7">
    <source>
        <dbReference type="ARBA" id="ARBA00022723"/>
    </source>
</evidence>
<evidence type="ECO:0000313" key="20">
    <source>
        <dbReference type="EMBL" id="WWF00675.1"/>
    </source>
</evidence>
<dbReference type="RefSeq" id="WP_198321778.1">
    <property type="nucleotide sequence ID" value="NZ_CP104311.1"/>
</dbReference>
<dbReference type="PANTHER" id="PTHR10947:SF0">
    <property type="entry name" value="PHENYLALANINE--TRNA LIGASE BETA SUBUNIT"/>
    <property type="match status" value="1"/>
</dbReference>
<reference evidence="20 21" key="1">
    <citation type="submission" date="2022-09" db="EMBL/GenBank/DDBJ databases">
        <authorList>
            <person name="Giprobiosintez L."/>
        </authorList>
    </citation>
    <scope>NUCLEOTIDE SEQUENCE [LARGE SCALE GENOMIC DNA]</scope>
    <source>
        <strain evidence="21">VKPM-B-12549 (GBS-15)</strain>
    </source>
</reference>
<dbReference type="InterPro" id="IPR041616">
    <property type="entry name" value="PheRS_beta_core"/>
</dbReference>
<keyword evidence="4 15" id="KW-0963">Cytoplasm</keyword>
<dbReference type="PANTHER" id="PTHR10947">
    <property type="entry name" value="PHENYLALANYL-TRNA SYNTHETASE BETA CHAIN AND LEUCINE-RICH REPEAT-CONTAINING PROTEIN 47"/>
    <property type="match status" value="1"/>
</dbReference>
<comment type="catalytic activity">
    <reaction evidence="14 15">
        <text>tRNA(Phe) + L-phenylalanine + ATP = L-phenylalanyl-tRNA(Phe) + AMP + diphosphate + H(+)</text>
        <dbReference type="Rhea" id="RHEA:19413"/>
        <dbReference type="Rhea" id="RHEA-COMP:9668"/>
        <dbReference type="Rhea" id="RHEA-COMP:9699"/>
        <dbReference type="ChEBI" id="CHEBI:15378"/>
        <dbReference type="ChEBI" id="CHEBI:30616"/>
        <dbReference type="ChEBI" id="CHEBI:33019"/>
        <dbReference type="ChEBI" id="CHEBI:58095"/>
        <dbReference type="ChEBI" id="CHEBI:78442"/>
        <dbReference type="ChEBI" id="CHEBI:78531"/>
        <dbReference type="ChEBI" id="CHEBI:456215"/>
        <dbReference type="EC" id="6.1.1.20"/>
    </reaction>
</comment>
<comment type="cofactor">
    <cofactor evidence="15">
        <name>Mg(2+)</name>
        <dbReference type="ChEBI" id="CHEBI:18420"/>
    </cofactor>
    <text evidence="15">Binds 2 magnesium ions per tetramer.</text>
</comment>
<dbReference type="Pfam" id="PF17759">
    <property type="entry name" value="tRNA_synthFbeta"/>
    <property type="match status" value="1"/>
</dbReference>
<dbReference type="PROSITE" id="PS51483">
    <property type="entry name" value="B5"/>
    <property type="match status" value="1"/>
</dbReference>
<comment type="subunit">
    <text evidence="3 15">Tetramer of two alpha and two beta subunits.</text>
</comment>
<dbReference type="InterPro" id="IPR009061">
    <property type="entry name" value="DNA-bd_dom_put_sf"/>
</dbReference>
<protein>
    <recommendedName>
        <fullName evidence="15">Phenylalanine--tRNA ligase beta subunit</fullName>
        <ecNumber evidence="15">6.1.1.20</ecNumber>
    </recommendedName>
    <alternativeName>
        <fullName evidence="15">Phenylalanyl-tRNA synthetase beta subunit</fullName>
        <shortName evidence="15">PheRS</shortName>
    </alternativeName>
</protein>
<dbReference type="Gene3D" id="2.40.50.140">
    <property type="entry name" value="Nucleic acid-binding proteins"/>
    <property type="match status" value="1"/>
</dbReference>
<feature type="domain" description="B5" evidence="19">
    <location>
        <begin position="401"/>
        <end position="476"/>
    </location>
</feature>
<dbReference type="Gene3D" id="3.30.56.10">
    <property type="match status" value="2"/>
</dbReference>
<comment type="similarity">
    <text evidence="2 15">Belongs to the phenylalanyl-tRNA synthetase beta subunit family. Type 1 subfamily.</text>
</comment>
<evidence type="ECO:0000256" key="11">
    <source>
        <dbReference type="ARBA" id="ARBA00022884"/>
    </source>
</evidence>
<feature type="binding site" evidence="15">
    <location>
        <position position="463"/>
    </location>
    <ligand>
        <name>Mg(2+)</name>
        <dbReference type="ChEBI" id="CHEBI:18420"/>
        <note>shared with alpha subunit</note>
    </ligand>
</feature>
<evidence type="ECO:0000256" key="9">
    <source>
        <dbReference type="ARBA" id="ARBA00022840"/>
    </source>
</evidence>
<dbReference type="Proteomes" id="UP001359308">
    <property type="component" value="Chromosome"/>
</dbReference>
<feature type="binding site" evidence="15">
    <location>
        <position position="454"/>
    </location>
    <ligand>
        <name>Mg(2+)</name>
        <dbReference type="ChEBI" id="CHEBI:18420"/>
        <note>shared with alpha subunit</note>
    </ligand>
</feature>
<dbReference type="Pfam" id="PF03483">
    <property type="entry name" value="B3_4"/>
    <property type="match status" value="1"/>
</dbReference>
<dbReference type="InterPro" id="IPR045060">
    <property type="entry name" value="Phe-tRNA-ligase_IIc_bsu"/>
</dbReference>
<dbReference type="PROSITE" id="PS50886">
    <property type="entry name" value="TRBD"/>
    <property type="match status" value="1"/>
</dbReference>
<dbReference type="CDD" id="cd02796">
    <property type="entry name" value="tRNA_bind_bactPheRS"/>
    <property type="match status" value="1"/>
</dbReference>
<dbReference type="InterPro" id="IPR033714">
    <property type="entry name" value="tRNA_bind_bactPheRS"/>
</dbReference>
<dbReference type="NCBIfam" id="TIGR00472">
    <property type="entry name" value="pheT_bact"/>
    <property type="match status" value="1"/>
</dbReference>
<dbReference type="Pfam" id="PF03147">
    <property type="entry name" value="FDX-ACB"/>
    <property type="match status" value="1"/>
</dbReference>
<evidence type="ECO:0000256" key="10">
    <source>
        <dbReference type="ARBA" id="ARBA00022842"/>
    </source>
</evidence>
<dbReference type="InterPro" id="IPR005121">
    <property type="entry name" value="Fdx_antiC-bd"/>
</dbReference>
<dbReference type="SMART" id="SM00874">
    <property type="entry name" value="B5"/>
    <property type="match status" value="1"/>
</dbReference>
<dbReference type="InterPro" id="IPR036690">
    <property type="entry name" value="Fdx_antiC-bd_sf"/>
</dbReference>
<dbReference type="SMART" id="SM00896">
    <property type="entry name" value="FDX-ACB"/>
    <property type="match status" value="1"/>
</dbReference>
<dbReference type="Gene3D" id="3.30.930.10">
    <property type="entry name" value="Bira Bifunctional Protein, Domain 2"/>
    <property type="match status" value="1"/>
</dbReference>
<evidence type="ECO:0000259" key="19">
    <source>
        <dbReference type="PROSITE" id="PS51483"/>
    </source>
</evidence>
<evidence type="ECO:0000256" key="5">
    <source>
        <dbReference type="ARBA" id="ARBA00022555"/>
    </source>
</evidence>
<evidence type="ECO:0000259" key="17">
    <source>
        <dbReference type="PROSITE" id="PS50886"/>
    </source>
</evidence>
<comment type="subcellular location">
    <subcellularLocation>
        <location evidence="1 15">Cytoplasm</location>
    </subcellularLocation>
</comment>
<feature type="domain" description="TRNA-binding" evidence="17">
    <location>
        <begin position="39"/>
        <end position="148"/>
    </location>
</feature>
<dbReference type="InterPro" id="IPR020825">
    <property type="entry name" value="Phe-tRNA_synthase-like_B3/B4"/>
</dbReference>
<feature type="binding site" evidence="15">
    <location>
        <position position="464"/>
    </location>
    <ligand>
        <name>Mg(2+)</name>
        <dbReference type="ChEBI" id="CHEBI:18420"/>
        <note>shared with alpha subunit</note>
    </ligand>
</feature>
<dbReference type="SUPFAM" id="SSF54991">
    <property type="entry name" value="Anticodon-binding domain of PheRS"/>
    <property type="match status" value="1"/>
</dbReference>
<dbReference type="EC" id="6.1.1.20" evidence="15"/>
<dbReference type="SUPFAM" id="SSF46955">
    <property type="entry name" value="Putative DNA-binding domain"/>
    <property type="match status" value="1"/>
</dbReference>
<dbReference type="SUPFAM" id="SSF50249">
    <property type="entry name" value="Nucleic acid-binding proteins"/>
    <property type="match status" value="1"/>
</dbReference>
<evidence type="ECO:0000256" key="13">
    <source>
        <dbReference type="ARBA" id="ARBA00023146"/>
    </source>
</evidence>
<organism evidence="20 21">
    <name type="scientific">Methylococcus capsulatus</name>
    <dbReference type="NCBI Taxonomy" id="414"/>
    <lineage>
        <taxon>Bacteria</taxon>
        <taxon>Pseudomonadati</taxon>
        <taxon>Pseudomonadota</taxon>
        <taxon>Gammaproteobacteria</taxon>
        <taxon>Methylococcales</taxon>
        <taxon>Methylococcaceae</taxon>
        <taxon>Methylococcus</taxon>
    </lineage>
</organism>
<dbReference type="InterPro" id="IPR005146">
    <property type="entry name" value="B3/B4_tRNA-bd"/>
</dbReference>
<evidence type="ECO:0000256" key="3">
    <source>
        <dbReference type="ARBA" id="ARBA00011209"/>
    </source>
</evidence>
<evidence type="ECO:0000256" key="2">
    <source>
        <dbReference type="ARBA" id="ARBA00008653"/>
    </source>
</evidence>
<evidence type="ECO:0000256" key="14">
    <source>
        <dbReference type="ARBA" id="ARBA00049255"/>
    </source>
</evidence>
<sequence>MRLSEAWLRQYVNPVVDTAGLVHQLTMAGLEVDGAEPVAADFSGVVVARILEAAPHPEADRLQICRVDAGLGEHLQIVCGAANARAGLVAPLAMEGAVLPGPLKIKRSRLRGVESFGMLCSAKELGLEDNASGLLELPADAPVGADIRDYLQLDDKILEIDLTPNRADCLSVEGIAREVALINRLPFQCVDAGTVAVGSQRRLVVHLDAPEACPRYLGRVIAGIDARAQTPLWLKERLRRSGLRSLGPAVDVTNYVLLELGQPLHAFDLARLSGDIHVRQARAGELLKLLNGEEITLSSDVLVIADEEKALALAGIMGGEQSAVGDATTDLFLECAFFAPALIMGKARRYGLATDSSHRFERGVDPALQRRAIERATALLLEIAGGEAGPVIETVREDLLPLRAPVRLREQRIGQLLGLSLARGEIADILTRLGMSVEEDEQGWTVTPPSFRFDLALEADLIEEIGRVYGYDDIPRRRPAVASEMQPASETVLGLDRVKDLLADRGYQEVITYSFVSADMQRRIDPEIEPETLLNPISADLAVMRTSLWTGLLDCAQKNLSRQQERVRIFETGLKFVRHGGLLEQRGTLAGLVLGPVLDEQWGEKSRRADFFDVKSDVEAILGLTGKSSVRFRPAIHHALHPGQSAEILIGDTGAGWLGMLHPQIERELGFEQPVFLFEIDAGALLQRDLPRFAPLSRFPQVRRDLALVVARDLPAADLLEAVAASGGPLVRDTVLFDVYLGTGVEAGKKSMALGVTLQDAEDTLTDDRVDEVMGRIVARLAADFGAKLRE</sequence>
<dbReference type="SUPFAM" id="SSF56037">
    <property type="entry name" value="PheT/TilS domain"/>
    <property type="match status" value="1"/>
</dbReference>
<keyword evidence="11 16" id="KW-0694">RNA-binding</keyword>
<name>A0ABZ2F1T5_METCP</name>
<evidence type="ECO:0000313" key="21">
    <source>
        <dbReference type="Proteomes" id="UP001359308"/>
    </source>
</evidence>
<evidence type="ECO:0000256" key="1">
    <source>
        <dbReference type="ARBA" id="ARBA00004496"/>
    </source>
</evidence>
<dbReference type="Pfam" id="PF01588">
    <property type="entry name" value="tRNA_bind"/>
    <property type="match status" value="1"/>
</dbReference>
<keyword evidence="13 15" id="KW-0030">Aminoacyl-tRNA synthetase</keyword>
<dbReference type="PROSITE" id="PS51447">
    <property type="entry name" value="FDX_ACB"/>
    <property type="match status" value="1"/>
</dbReference>
<dbReference type="SUPFAM" id="SSF55681">
    <property type="entry name" value="Class II aaRS and biotin synthetases"/>
    <property type="match status" value="1"/>
</dbReference>
<dbReference type="SMART" id="SM00873">
    <property type="entry name" value="B3_4"/>
    <property type="match status" value="1"/>
</dbReference>
<dbReference type="HAMAP" id="MF_00283">
    <property type="entry name" value="Phe_tRNA_synth_beta1"/>
    <property type="match status" value="1"/>
</dbReference>
<dbReference type="InterPro" id="IPR012340">
    <property type="entry name" value="NA-bd_OB-fold"/>
</dbReference>
<dbReference type="InterPro" id="IPR002547">
    <property type="entry name" value="tRNA-bd_dom"/>
</dbReference>
<dbReference type="EMBL" id="CP104311">
    <property type="protein sequence ID" value="WWF00675.1"/>
    <property type="molecule type" value="Genomic_DNA"/>
</dbReference>
<keyword evidence="9 15" id="KW-0067">ATP-binding</keyword>
<evidence type="ECO:0000256" key="4">
    <source>
        <dbReference type="ARBA" id="ARBA00022490"/>
    </source>
</evidence>
<keyword evidence="5 16" id="KW-0820">tRNA-binding</keyword>
<keyword evidence="12 15" id="KW-0648">Protein biosynthesis</keyword>
<dbReference type="NCBIfam" id="NF045760">
    <property type="entry name" value="YtpR"/>
    <property type="match status" value="1"/>
</dbReference>
<keyword evidence="8 15" id="KW-0547">Nucleotide-binding</keyword>
<keyword evidence="7 15" id="KW-0479">Metal-binding</keyword>
<gene>
    <name evidence="15 20" type="primary">pheT</name>
    <name evidence="20" type="ORF">N4J17_09275</name>
</gene>
<dbReference type="Gene3D" id="3.50.40.10">
    <property type="entry name" value="Phenylalanyl-trna Synthetase, Chain B, domain 3"/>
    <property type="match status" value="1"/>
</dbReference>
<evidence type="ECO:0000256" key="16">
    <source>
        <dbReference type="PROSITE-ProRule" id="PRU00209"/>
    </source>
</evidence>
<evidence type="ECO:0000256" key="15">
    <source>
        <dbReference type="HAMAP-Rule" id="MF_00283"/>
    </source>
</evidence>
<dbReference type="Gene3D" id="3.30.70.380">
    <property type="entry name" value="Ferrodoxin-fold anticodon-binding domain"/>
    <property type="match status" value="1"/>
</dbReference>
<dbReference type="Pfam" id="PF03484">
    <property type="entry name" value="B5"/>
    <property type="match status" value="1"/>
</dbReference>
<evidence type="ECO:0000256" key="8">
    <source>
        <dbReference type="ARBA" id="ARBA00022741"/>
    </source>
</evidence>
<dbReference type="InterPro" id="IPR045864">
    <property type="entry name" value="aa-tRNA-synth_II/BPL/LPL"/>
</dbReference>
<feature type="binding site" evidence="15">
    <location>
        <position position="460"/>
    </location>
    <ligand>
        <name>Mg(2+)</name>
        <dbReference type="ChEBI" id="CHEBI:18420"/>
        <note>shared with alpha subunit</note>
    </ligand>
</feature>